<protein>
    <submittedName>
        <fullName evidence="2">Uncharacterized protein</fullName>
    </submittedName>
</protein>
<dbReference type="Proteomes" id="UP000230553">
    <property type="component" value="Unassembled WGS sequence"/>
</dbReference>
<evidence type="ECO:0000256" key="1">
    <source>
        <dbReference type="SAM" id="Phobius"/>
    </source>
</evidence>
<accession>A0A2M7TFG6</accession>
<evidence type="ECO:0000313" key="2">
    <source>
        <dbReference type="EMBL" id="PIZ44594.1"/>
    </source>
</evidence>
<proteinExistence type="predicted"/>
<organism evidence="2 3">
    <name type="scientific">Candidatus Wolfebacteria bacterium CG_4_10_14_0_2_um_filter_39_18</name>
    <dbReference type="NCBI Taxonomy" id="1975061"/>
    <lineage>
        <taxon>Bacteria</taxon>
        <taxon>Candidatus Wolfeibacteriota</taxon>
    </lineage>
</organism>
<reference evidence="3" key="1">
    <citation type="submission" date="2017-09" db="EMBL/GenBank/DDBJ databases">
        <title>Depth-based differentiation of microbial function through sediment-hosted aquifers and enrichment of novel symbionts in the deep terrestrial subsurface.</title>
        <authorList>
            <person name="Probst A.J."/>
            <person name="Ladd B."/>
            <person name="Jarett J.K."/>
            <person name="Geller-Mcgrath D.E."/>
            <person name="Sieber C.M.K."/>
            <person name="Emerson J.B."/>
            <person name="Anantharaman K."/>
            <person name="Thomas B.C."/>
            <person name="Malmstrom R."/>
            <person name="Stieglmeier M."/>
            <person name="Klingl A."/>
            <person name="Woyke T."/>
            <person name="Ryan C.M."/>
            <person name="Banfield J.F."/>
        </authorList>
    </citation>
    <scope>NUCLEOTIDE SEQUENCE [LARGE SCALE GENOMIC DNA]</scope>
</reference>
<sequence>MDDFFSFDLNFKRICFSVVVGFFMIAFSFFVVWVILIYLPRAERIKEIKESNLLIKEFYREKGLPMPEHILSSEEF</sequence>
<gene>
    <name evidence="2" type="ORF">COY31_02285</name>
</gene>
<feature type="transmembrane region" description="Helical" evidence="1">
    <location>
        <begin position="16"/>
        <end position="39"/>
    </location>
</feature>
<dbReference type="AlphaFoldDB" id="A0A2M7TFG6"/>
<evidence type="ECO:0000313" key="3">
    <source>
        <dbReference type="Proteomes" id="UP000230553"/>
    </source>
</evidence>
<keyword evidence="1" id="KW-0812">Transmembrane</keyword>
<dbReference type="EMBL" id="PFNM01000042">
    <property type="protein sequence ID" value="PIZ44594.1"/>
    <property type="molecule type" value="Genomic_DNA"/>
</dbReference>
<name>A0A2M7TFG6_9BACT</name>
<keyword evidence="1" id="KW-0472">Membrane</keyword>
<comment type="caution">
    <text evidence="2">The sequence shown here is derived from an EMBL/GenBank/DDBJ whole genome shotgun (WGS) entry which is preliminary data.</text>
</comment>
<keyword evidence="1" id="KW-1133">Transmembrane helix</keyword>